<accession>A0A6L2PQW4</accession>
<evidence type="ECO:0000313" key="3">
    <source>
        <dbReference type="Proteomes" id="UP000502823"/>
    </source>
</evidence>
<reference evidence="3" key="1">
    <citation type="submission" date="2020-01" db="EMBL/GenBank/DDBJ databases">
        <title>Draft genome sequence of the Termite Coptotermes fromosanus.</title>
        <authorList>
            <person name="Itakura S."/>
            <person name="Yosikawa Y."/>
            <person name="Umezawa K."/>
        </authorList>
    </citation>
    <scope>NUCLEOTIDE SEQUENCE [LARGE SCALE GENOMIC DNA]</scope>
</reference>
<sequence>MCWCCGVSTGLQGFRTLLLKRDTFVVAERKSPSLEAERSFQVLHHMASNPECLGYLLRGLLTHIPSLLHLLQQLNETGLHRNMAALLHNLLKTAVETYGSPQQPMEAEEDAKLRLKELSATLCLLLKVCLSLIHGVHDLQYTAMVTINKVIDACVVHRLAHVRVKVSEALQHPCNDRYGPSGVDAGRGQQQQGPLSNAPTDNTSTSRPGGSRTQRLGAKRLGSVWRHAAGEHLEQVRKALNDDFDKEESVIGTAPCGRATH</sequence>
<gene>
    <name evidence="2" type="ORF">Cfor_09051</name>
</gene>
<feature type="region of interest" description="Disordered" evidence="1">
    <location>
        <begin position="175"/>
        <end position="217"/>
    </location>
</feature>
<proteinExistence type="predicted"/>
<dbReference type="AlphaFoldDB" id="A0A6L2PQW4"/>
<feature type="compositionally biased region" description="Polar residues" evidence="1">
    <location>
        <begin position="188"/>
        <end position="214"/>
    </location>
</feature>
<evidence type="ECO:0000313" key="2">
    <source>
        <dbReference type="EMBL" id="GFG34963.1"/>
    </source>
</evidence>
<protein>
    <submittedName>
        <fullName evidence="2">Uncharacterized protein</fullName>
    </submittedName>
</protein>
<dbReference type="OrthoDB" id="269822at2759"/>
<comment type="caution">
    <text evidence="2">The sequence shown here is derived from an EMBL/GenBank/DDBJ whole genome shotgun (WGS) entry which is preliminary data.</text>
</comment>
<dbReference type="InParanoid" id="A0A6L2PQW4"/>
<organism evidence="2 3">
    <name type="scientific">Coptotermes formosanus</name>
    <name type="common">Formosan subterranean termite</name>
    <dbReference type="NCBI Taxonomy" id="36987"/>
    <lineage>
        <taxon>Eukaryota</taxon>
        <taxon>Metazoa</taxon>
        <taxon>Ecdysozoa</taxon>
        <taxon>Arthropoda</taxon>
        <taxon>Hexapoda</taxon>
        <taxon>Insecta</taxon>
        <taxon>Pterygota</taxon>
        <taxon>Neoptera</taxon>
        <taxon>Polyneoptera</taxon>
        <taxon>Dictyoptera</taxon>
        <taxon>Blattodea</taxon>
        <taxon>Blattoidea</taxon>
        <taxon>Termitoidae</taxon>
        <taxon>Rhinotermitidae</taxon>
        <taxon>Coptotermes</taxon>
    </lineage>
</organism>
<evidence type="ECO:0000256" key="1">
    <source>
        <dbReference type="SAM" id="MobiDB-lite"/>
    </source>
</evidence>
<keyword evidence="3" id="KW-1185">Reference proteome</keyword>
<name>A0A6L2PQW4_COPFO</name>
<dbReference type="Proteomes" id="UP000502823">
    <property type="component" value="Unassembled WGS sequence"/>
</dbReference>
<dbReference type="EMBL" id="BLKM01005614">
    <property type="protein sequence ID" value="GFG34963.1"/>
    <property type="molecule type" value="Genomic_DNA"/>
</dbReference>